<keyword evidence="8" id="KW-1003">Cell membrane</keyword>
<comment type="similarity">
    <text evidence="8">Belongs to the SecE/SEC61-gamma family.</text>
</comment>
<keyword evidence="5 8" id="KW-0811">Translocation</keyword>
<keyword evidence="2 8" id="KW-0812">Transmembrane</keyword>
<dbReference type="Gene3D" id="1.20.5.820">
    <property type="entry name" value="Preprotein translocase SecE subunit"/>
    <property type="match status" value="1"/>
</dbReference>
<gene>
    <name evidence="8" type="primary">secE</name>
    <name evidence="9" type="ordered locus">Igni_1178</name>
</gene>
<keyword evidence="8" id="KW-0997">Cell inner membrane</keyword>
<keyword evidence="1 8" id="KW-0813">Transport</keyword>
<dbReference type="RefSeq" id="WP_012123319.1">
    <property type="nucleotide sequence ID" value="NC_009776.1"/>
</dbReference>
<dbReference type="SUPFAM" id="SSF103456">
    <property type="entry name" value="Preprotein translocase SecE subunit"/>
    <property type="match status" value="1"/>
</dbReference>
<evidence type="ECO:0000256" key="8">
    <source>
        <dbReference type="HAMAP-Rule" id="MF_00422"/>
    </source>
</evidence>
<evidence type="ECO:0000256" key="3">
    <source>
        <dbReference type="ARBA" id="ARBA00022927"/>
    </source>
</evidence>
<evidence type="ECO:0000256" key="4">
    <source>
        <dbReference type="ARBA" id="ARBA00022989"/>
    </source>
</evidence>
<dbReference type="HAMAP" id="MF_00422">
    <property type="entry name" value="SecE"/>
    <property type="match status" value="1"/>
</dbReference>
<dbReference type="GO" id="GO:0006605">
    <property type="term" value="P:protein targeting"/>
    <property type="evidence" value="ECO:0007669"/>
    <property type="project" value="UniProtKB-UniRule"/>
</dbReference>
<accession>A8ABQ3</accession>
<dbReference type="InterPro" id="IPR023391">
    <property type="entry name" value="Prot_translocase_SecE_dom_sf"/>
</dbReference>
<keyword evidence="4 8" id="KW-1133">Transmembrane helix</keyword>
<comment type="subcellular location">
    <subcellularLocation>
        <location evidence="8">Cell inner membrane</location>
        <topology evidence="8">Single-pass membrane protein</topology>
    </subcellularLocation>
    <subcellularLocation>
        <location evidence="7">Endomembrane system</location>
        <topology evidence="7">Single-pass membrane protein</topology>
    </subcellularLocation>
</comment>
<dbReference type="GO" id="GO:0065002">
    <property type="term" value="P:intracellular protein transmembrane transport"/>
    <property type="evidence" value="ECO:0007669"/>
    <property type="project" value="UniProtKB-UniRule"/>
</dbReference>
<name>A8ABQ3_IGNH4</name>
<evidence type="ECO:0000313" key="9">
    <source>
        <dbReference type="EMBL" id="ABU82355.1"/>
    </source>
</evidence>
<evidence type="ECO:0000256" key="2">
    <source>
        <dbReference type="ARBA" id="ARBA00022692"/>
    </source>
</evidence>
<comment type="subunit">
    <text evidence="8">Component of the Sec protein translocase complex. Heterotrimer consisting of SecY (alpha), SecG (beta) and SecE (gamma) subunits. The heterotrimers can form oligomers, although 1 heterotrimer is thought to be able to translocate proteins. Interacts with the ribosome. May interact with SecDF, and other proteins may be involved.</text>
</comment>
<evidence type="ECO:0000256" key="6">
    <source>
        <dbReference type="ARBA" id="ARBA00023136"/>
    </source>
</evidence>
<sequence length="64" mass="7380">MKDLNRYLEQLRNLMNDWRTILALASKPDEDEFKTVLKVVGLSTLIIAALAYIIRLVIVLMLYG</sequence>
<organism evidence="9 10">
    <name type="scientific">Ignicoccus hospitalis (strain KIN4/I / DSM 18386 / JCM 14125)</name>
    <dbReference type="NCBI Taxonomy" id="453591"/>
    <lineage>
        <taxon>Archaea</taxon>
        <taxon>Thermoproteota</taxon>
        <taxon>Thermoprotei</taxon>
        <taxon>Desulfurococcales</taxon>
        <taxon>Desulfurococcaceae</taxon>
        <taxon>Ignicoccus</taxon>
    </lineage>
</organism>
<dbReference type="GeneID" id="5563161"/>
<evidence type="ECO:0000256" key="5">
    <source>
        <dbReference type="ARBA" id="ARBA00023010"/>
    </source>
</evidence>
<keyword evidence="10" id="KW-1185">Reference proteome</keyword>
<protein>
    <recommendedName>
        <fullName evidence="8">Protein translocase subunit SecE</fullName>
    </recommendedName>
    <alternativeName>
        <fullName evidence="8">Protein transport protein Sec61 gamma subunit homolog</fullName>
    </alternativeName>
</protein>
<dbReference type="GO" id="GO:0005886">
    <property type="term" value="C:plasma membrane"/>
    <property type="evidence" value="ECO:0007669"/>
    <property type="project" value="UniProtKB-SubCell"/>
</dbReference>
<feature type="transmembrane region" description="Helical" evidence="8">
    <location>
        <begin position="39"/>
        <end position="63"/>
    </location>
</feature>
<evidence type="ECO:0000256" key="7">
    <source>
        <dbReference type="ARBA" id="ARBA00037847"/>
    </source>
</evidence>
<dbReference type="HOGENOM" id="CLU_191921_1_1_2"/>
<proteinExistence type="inferred from homology"/>
<dbReference type="InterPro" id="IPR001901">
    <property type="entry name" value="Translocase_SecE/Sec61-g"/>
</dbReference>
<reference evidence="9 10" key="1">
    <citation type="journal article" date="2008" name="Genome Biol.">
        <title>A genomic analysis of the archaeal system Ignicoccus hospitalis-Nanoarchaeum equitans.</title>
        <authorList>
            <person name="Podar M."/>
            <person name="Anderson I."/>
            <person name="Makarova K.S."/>
            <person name="Elkins J.G."/>
            <person name="Ivanova N."/>
            <person name="Wall M.A."/>
            <person name="Lykidis A."/>
            <person name="Mavromatis K."/>
            <person name="Sun H."/>
            <person name="Hudson M.E."/>
            <person name="Chen W."/>
            <person name="Deciu C."/>
            <person name="Hutchison D."/>
            <person name="Eads J.R."/>
            <person name="Anderson A."/>
            <person name="Fernandes F."/>
            <person name="Szeto E."/>
            <person name="Lapidus A."/>
            <person name="Kyrpides N.C."/>
            <person name="Saier M.H.Jr."/>
            <person name="Richardson P.M."/>
            <person name="Rachel R."/>
            <person name="Huber H."/>
            <person name="Eisen J.A."/>
            <person name="Koonin E.V."/>
            <person name="Keller M."/>
            <person name="Stetter K.O."/>
        </authorList>
    </citation>
    <scope>NUCLEOTIDE SEQUENCE [LARGE SCALE GENOMIC DNA]</scope>
    <source>
        <strain evidence="10">KIN4/I / DSM 18386 / JCM 14125</strain>
    </source>
</reference>
<dbReference type="AlphaFoldDB" id="A8ABQ3"/>
<dbReference type="STRING" id="453591.Igni_1178"/>
<dbReference type="GO" id="GO:0009306">
    <property type="term" value="P:protein secretion"/>
    <property type="evidence" value="ECO:0007669"/>
    <property type="project" value="UniProtKB-UniRule"/>
</dbReference>
<dbReference type="InterPro" id="IPR008158">
    <property type="entry name" value="Translocase_Sec61-g"/>
</dbReference>
<dbReference type="KEGG" id="iho:Igni_1178"/>
<dbReference type="GO" id="GO:0012505">
    <property type="term" value="C:endomembrane system"/>
    <property type="evidence" value="ECO:0007669"/>
    <property type="project" value="UniProtKB-SubCell"/>
</dbReference>
<keyword evidence="6 8" id="KW-0472">Membrane</keyword>
<evidence type="ECO:0000256" key="1">
    <source>
        <dbReference type="ARBA" id="ARBA00022448"/>
    </source>
</evidence>
<dbReference type="GO" id="GO:0008320">
    <property type="term" value="F:protein transmembrane transporter activity"/>
    <property type="evidence" value="ECO:0007669"/>
    <property type="project" value="UniProtKB-UniRule"/>
</dbReference>
<dbReference type="NCBIfam" id="TIGR00327">
    <property type="entry name" value="secE_euk_arch"/>
    <property type="match status" value="1"/>
</dbReference>
<evidence type="ECO:0000313" key="10">
    <source>
        <dbReference type="Proteomes" id="UP000000262"/>
    </source>
</evidence>
<keyword evidence="3 8" id="KW-0653">Protein transport</keyword>
<dbReference type="Proteomes" id="UP000000262">
    <property type="component" value="Chromosome"/>
</dbReference>
<dbReference type="EMBL" id="CP000816">
    <property type="protein sequence ID" value="ABU82355.1"/>
    <property type="molecule type" value="Genomic_DNA"/>
</dbReference>
<dbReference type="eggNOG" id="arCOG02204">
    <property type="taxonomic scope" value="Archaea"/>
</dbReference>
<comment type="function">
    <text evidence="8">Essential subunit of the Sec protein translocation channel SecYEG. Clamps together the 2 halves of SecY. May contact the channel plug during translocation.</text>
</comment>